<dbReference type="Proteomes" id="UP001497516">
    <property type="component" value="Chromosome 1"/>
</dbReference>
<evidence type="ECO:0000313" key="2">
    <source>
        <dbReference type="EMBL" id="CAL1353775.1"/>
    </source>
</evidence>
<evidence type="ECO:0000313" key="3">
    <source>
        <dbReference type="Proteomes" id="UP001497516"/>
    </source>
</evidence>
<reference evidence="2 3" key="1">
    <citation type="submission" date="2024-04" db="EMBL/GenBank/DDBJ databases">
        <authorList>
            <person name="Fracassetti M."/>
        </authorList>
    </citation>
    <scope>NUCLEOTIDE SEQUENCE [LARGE SCALE GENOMIC DNA]</scope>
</reference>
<organism evidence="2 3">
    <name type="scientific">Linum trigynum</name>
    <dbReference type="NCBI Taxonomy" id="586398"/>
    <lineage>
        <taxon>Eukaryota</taxon>
        <taxon>Viridiplantae</taxon>
        <taxon>Streptophyta</taxon>
        <taxon>Embryophyta</taxon>
        <taxon>Tracheophyta</taxon>
        <taxon>Spermatophyta</taxon>
        <taxon>Magnoliopsida</taxon>
        <taxon>eudicotyledons</taxon>
        <taxon>Gunneridae</taxon>
        <taxon>Pentapetalae</taxon>
        <taxon>rosids</taxon>
        <taxon>fabids</taxon>
        <taxon>Malpighiales</taxon>
        <taxon>Linaceae</taxon>
        <taxon>Linum</taxon>
    </lineage>
</organism>
<protein>
    <submittedName>
        <fullName evidence="2">Uncharacterized protein</fullName>
    </submittedName>
</protein>
<name>A0AAV2CBI6_9ROSI</name>
<feature type="region of interest" description="Disordered" evidence="1">
    <location>
        <begin position="1"/>
        <end position="32"/>
    </location>
</feature>
<accession>A0AAV2CBI6</accession>
<evidence type="ECO:0000256" key="1">
    <source>
        <dbReference type="SAM" id="MobiDB-lite"/>
    </source>
</evidence>
<dbReference type="EMBL" id="OZ034813">
    <property type="protein sequence ID" value="CAL1353775.1"/>
    <property type="molecule type" value="Genomic_DNA"/>
</dbReference>
<dbReference type="AlphaFoldDB" id="A0AAV2CBI6"/>
<keyword evidence="3" id="KW-1185">Reference proteome</keyword>
<proteinExistence type="predicted"/>
<gene>
    <name evidence="2" type="ORF">LTRI10_LOCUS1648</name>
</gene>
<sequence length="125" mass="13839">MTEAVASETKKNGASQPLVPEGEEVADTGVGEKTPIKGVFQIVAPDVEDLDDRKMAPELVENLPDYPTPMKKLCLEDPAESLRRLLGNKQMLWRKLVDNGPKVPNETVGMECAWEWGHPSHSNLF</sequence>